<dbReference type="EMBL" id="FOBI01000002">
    <property type="protein sequence ID" value="SEK68712.1"/>
    <property type="molecule type" value="Genomic_DNA"/>
</dbReference>
<dbReference type="RefSeq" id="WP_158088315.1">
    <property type="nucleotide sequence ID" value="NZ_FOBI01000002.1"/>
</dbReference>
<organism evidence="1 2">
    <name type="scientific">Colwellia chukchiensis</name>
    <dbReference type="NCBI Taxonomy" id="641665"/>
    <lineage>
        <taxon>Bacteria</taxon>
        <taxon>Pseudomonadati</taxon>
        <taxon>Pseudomonadota</taxon>
        <taxon>Gammaproteobacteria</taxon>
        <taxon>Alteromonadales</taxon>
        <taxon>Colwelliaceae</taxon>
        <taxon>Colwellia</taxon>
    </lineage>
</organism>
<dbReference type="InterPro" id="IPR038636">
    <property type="entry name" value="Wzi_sf"/>
</dbReference>
<dbReference type="Proteomes" id="UP000199297">
    <property type="component" value="Unassembled WGS sequence"/>
</dbReference>
<name>A0A1H7J3G8_9GAMM</name>
<dbReference type="OrthoDB" id="101884at2"/>
<sequence>MKLHNLFYGLLCCSFISSAEPWIDSSDIYLRHSIQNLADAGYINTPVTTFPLMWLDIARDLKQINYASLSNTNKEAFNYINHQLRLAKNNSKTVELLTASKDKRFTSFGEDFRDKNSLKIQASYMTDALAFKLSSSIVNDPIDGDKTRFDGSYVAGFIGNWVLSLGKQDRWWGPGWDSNLSLTNNARPMPALSLSRRSAIPVNIPFTEVKVPWTMSTFMGVMDDNRVIKNTLLWGFRLNFTPIKGLEVGVTRLAQWGGDGRSQSLHTFGNVLLGKDNCGAGGLDCGENKENEPGNQQAGYDLRYSFTMFNRPMAIYGQYFAEDGDNDNSLGFLTEPQVQIGVDSQIEIFSAPTTVYLEFTDTYADCRDIPNSNIGNCYYEHHIYQTGMRYQQKTLGNLYDNDASSLVLGLISTLDANTHLSTKVRHLQLNKDNNDKAPNSAIIGNPLTKVAEDMLVISSSVRHSYKNWRYTLGFEHSRSSYENDIADNNQTNIFAKVEYNL</sequence>
<accession>A0A1H7J3G8</accession>
<dbReference type="Gene3D" id="2.40.160.130">
    <property type="entry name" value="Capsule assembly protein Wzi"/>
    <property type="match status" value="1"/>
</dbReference>
<reference evidence="2" key="1">
    <citation type="submission" date="2016-10" db="EMBL/GenBank/DDBJ databases">
        <authorList>
            <person name="Varghese N."/>
            <person name="Submissions S."/>
        </authorList>
    </citation>
    <scope>NUCLEOTIDE SEQUENCE [LARGE SCALE GENOMIC DNA]</scope>
    <source>
        <strain evidence="2">CGMCC 1.9127</strain>
    </source>
</reference>
<dbReference type="STRING" id="641665.GCA_002104455_01817"/>
<gene>
    <name evidence="1" type="ORF">SAMN05216262_102116</name>
</gene>
<evidence type="ECO:0000313" key="2">
    <source>
        <dbReference type="Proteomes" id="UP000199297"/>
    </source>
</evidence>
<keyword evidence="2" id="KW-1185">Reference proteome</keyword>
<protein>
    <submittedName>
        <fullName evidence="1">Capsule assembly protein Wzi</fullName>
    </submittedName>
</protein>
<evidence type="ECO:0000313" key="1">
    <source>
        <dbReference type="EMBL" id="SEK68712.1"/>
    </source>
</evidence>
<proteinExistence type="predicted"/>
<dbReference type="AlphaFoldDB" id="A0A1H7J3G8"/>
<dbReference type="Pfam" id="PF14052">
    <property type="entry name" value="Caps_assemb_Wzi"/>
    <property type="match status" value="1"/>
</dbReference>
<dbReference type="InterPro" id="IPR026950">
    <property type="entry name" value="Caps_assemb_Wzi"/>
</dbReference>